<proteinExistence type="predicted"/>
<dbReference type="OrthoDB" id="3040699at2759"/>
<protein>
    <submittedName>
        <fullName evidence="1">Uncharacterized protein</fullName>
    </submittedName>
</protein>
<dbReference type="Proteomes" id="UP001150266">
    <property type="component" value="Unassembled WGS sequence"/>
</dbReference>
<evidence type="ECO:0000313" key="2">
    <source>
        <dbReference type="Proteomes" id="UP001150266"/>
    </source>
</evidence>
<dbReference type="EMBL" id="JAOTPV010000002">
    <property type="protein sequence ID" value="KAJ4488328.1"/>
    <property type="molecule type" value="Genomic_DNA"/>
</dbReference>
<organism evidence="1 2">
    <name type="scientific">Lentinula aciculospora</name>
    <dbReference type="NCBI Taxonomy" id="153920"/>
    <lineage>
        <taxon>Eukaryota</taxon>
        <taxon>Fungi</taxon>
        <taxon>Dikarya</taxon>
        <taxon>Basidiomycota</taxon>
        <taxon>Agaricomycotina</taxon>
        <taxon>Agaricomycetes</taxon>
        <taxon>Agaricomycetidae</taxon>
        <taxon>Agaricales</taxon>
        <taxon>Marasmiineae</taxon>
        <taxon>Omphalotaceae</taxon>
        <taxon>Lentinula</taxon>
    </lineage>
</organism>
<sequence>MSTTDDIMQGGLDRLPTISDEIEVSLIASDALLTTITGDIETKCRKVSLPDFPGFSKTVTTQSQVGLEKTAQITMRFPVGRAQFLSVENWNKRKVYPIPEDRCNTLCFSLGCYLRADVDRNHKNYNALRSRWPKGQQLHLTVTRRDGSSKRIPLSLPTVCTPDGLVDLGLFIRQGDNTIKISQRGDLSAYVFCLHVHEPTLAQIQRLNKVLNDDLEWGLWRKLVSRPLDLPGSLFAVSQC</sequence>
<accession>A0A9W9AQZ6</accession>
<gene>
    <name evidence="1" type="ORF">J3R30DRAFT_922081</name>
</gene>
<reference evidence="1" key="1">
    <citation type="submission" date="2022-08" db="EMBL/GenBank/DDBJ databases">
        <title>A Global Phylogenomic Analysis of the Shiitake Genus Lentinula.</title>
        <authorList>
            <consortium name="DOE Joint Genome Institute"/>
            <person name="Sierra-Patev S."/>
            <person name="Min B."/>
            <person name="Naranjo-Ortiz M."/>
            <person name="Looney B."/>
            <person name="Konkel Z."/>
            <person name="Slot J.C."/>
            <person name="Sakamoto Y."/>
            <person name="Steenwyk J.L."/>
            <person name="Rokas A."/>
            <person name="Carro J."/>
            <person name="Camarero S."/>
            <person name="Ferreira P."/>
            <person name="Molpeceres G."/>
            <person name="Ruiz-Duenas F.J."/>
            <person name="Serrano A."/>
            <person name="Henrissat B."/>
            <person name="Drula E."/>
            <person name="Hughes K.W."/>
            <person name="Mata J.L."/>
            <person name="Ishikawa N.K."/>
            <person name="Vargas-Isla R."/>
            <person name="Ushijima S."/>
            <person name="Smith C.A."/>
            <person name="Ahrendt S."/>
            <person name="Andreopoulos W."/>
            <person name="He G."/>
            <person name="Labutti K."/>
            <person name="Lipzen A."/>
            <person name="Ng V."/>
            <person name="Riley R."/>
            <person name="Sandor L."/>
            <person name="Barry K."/>
            <person name="Martinez A.T."/>
            <person name="Xiao Y."/>
            <person name="Gibbons J.G."/>
            <person name="Terashima K."/>
            <person name="Grigoriev I.V."/>
            <person name="Hibbett D.S."/>
        </authorList>
    </citation>
    <scope>NUCLEOTIDE SEQUENCE</scope>
    <source>
        <strain evidence="1">JLM2183</strain>
    </source>
</reference>
<name>A0A9W9AQZ6_9AGAR</name>
<comment type="caution">
    <text evidence="1">The sequence shown here is derived from an EMBL/GenBank/DDBJ whole genome shotgun (WGS) entry which is preliminary data.</text>
</comment>
<dbReference type="AlphaFoldDB" id="A0A9W9AQZ6"/>
<evidence type="ECO:0000313" key="1">
    <source>
        <dbReference type="EMBL" id="KAJ4488328.1"/>
    </source>
</evidence>
<keyword evidence="2" id="KW-1185">Reference proteome</keyword>